<dbReference type="PANTHER" id="PTHR43611:SF3">
    <property type="entry name" value="FLAVIN MONONUCLEOTIDE HYDROLASE 1, CHLOROPLATIC"/>
    <property type="match status" value="1"/>
</dbReference>
<dbReference type="Pfam" id="PF00702">
    <property type="entry name" value="Hydrolase"/>
    <property type="match status" value="1"/>
</dbReference>
<evidence type="ECO:0000313" key="1">
    <source>
        <dbReference type="EMBL" id="CAK0787763.1"/>
    </source>
</evidence>
<organism evidence="1 2">
    <name type="scientific">Coccomyxa viridis</name>
    <dbReference type="NCBI Taxonomy" id="1274662"/>
    <lineage>
        <taxon>Eukaryota</taxon>
        <taxon>Viridiplantae</taxon>
        <taxon>Chlorophyta</taxon>
        <taxon>core chlorophytes</taxon>
        <taxon>Trebouxiophyceae</taxon>
        <taxon>Trebouxiophyceae incertae sedis</taxon>
        <taxon>Coccomyxaceae</taxon>
        <taxon>Coccomyxa</taxon>
    </lineage>
</organism>
<comment type="caution">
    <text evidence="1">The sequence shown here is derived from an EMBL/GenBank/DDBJ whole genome shotgun (WGS) entry which is preliminary data.</text>
</comment>
<name>A0AAV1IKJ0_9CHLO</name>
<dbReference type="InterPro" id="IPR023214">
    <property type="entry name" value="HAD_sf"/>
</dbReference>
<dbReference type="PANTHER" id="PTHR43611">
    <property type="entry name" value="ALPHA-D-GLUCOSE 1-PHOSPHATE PHOSPHATASE"/>
    <property type="match status" value="1"/>
</dbReference>
<dbReference type="EMBL" id="CAUYUE010000018">
    <property type="protein sequence ID" value="CAK0787763.1"/>
    <property type="molecule type" value="Genomic_DNA"/>
</dbReference>
<proteinExistence type="predicted"/>
<dbReference type="NCBIfam" id="TIGR01509">
    <property type="entry name" value="HAD-SF-IA-v3"/>
    <property type="match status" value="1"/>
</dbReference>
<dbReference type="Gene3D" id="3.40.50.1000">
    <property type="entry name" value="HAD superfamily/HAD-like"/>
    <property type="match status" value="1"/>
</dbReference>
<dbReference type="AlphaFoldDB" id="A0AAV1IKJ0"/>
<evidence type="ECO:0000313" key="2">
    <source>
        <dbReference type="Proteomes" id="UP001314263"/>
    </source>
</evidence>
<gene>
    <name evidence="1" type="ORF">CVIRNUC_010985</name>
</gene>
<accession>A0AAV1IKJ0</accession>
<reference evidence="1 2" key="1">
    <citation type="submission" date="2023-10" db="EMBL/GenBank/DDBJ databases">
        <authorList>
            <person name="Maclean D."/>
            <person name="Macfadyen A."/>
        </authorList>
    </citation>
    <scope>NUCLEOTIDE SEQUENCE [LARGE SCALE GENOMIC DNA]</scope>
</reference>
<dbReference type="Proteomes" id="UP001314263">
    <property type="component" value="Unassembled WGS sequence"/>
</dbReference>
<dbReference type="InterPro" id="IPR036412">
    <property type="entry name" value="HAD-like_sf"/>
</dbReference>
<protein>
    <submittedName>
        <fullName evidence="1">Uncharacterized protein</fullName>
    </submittedName>
</protein>
<dbReference type="SUPFAM" id="SSF56784">
    <property type="entry name" value="HAD-like"/>
    <property type="match status" value="1"/>
</dbReference>
<sequence length="209" mass="24157">MRICINHKRAATGPETRPARQDTVVRDPFYDKVPKFFDMTLKELYSVKHPTAWIDFEKGQICEDALVRNFFQDGRTFNSEGMKRMMIESCHYLKGAQELLQELAESNIEQHAMSNYPVWYQHIDAKLQLDRYLQGWTFMSCEGPMKGIRKPDPRCWDIAQRHLGVDASQLVLVDDRKENCESAAAAGLHAIHSTDAASTRQRLRELLII</sequence>
<keyword evidence="2" id="KW-1185">Reference proteome</keyword>
<dbReference type="InterPro" id="IPR006439">
    <property type="entry name" value="HAD-SF_hydro_IA"/>
</dbReference>